<reference evidence="2" key="1">
    <citation type="journal article" date="2019" name="bioRxiv">
        <title>The Genome of the Zebra Mussel, Dreissena polymorpha: A Resource for Invasive Species Research.</title>
        <authorList>
            <person name="McCartney M.A."/>
            <person name="Auch B."/>
            <person name="Kono T."/>
            <person name="Mallez S."/>
            <person name="Zhang Y."/>
            <person name="Obille A."/>
            <person name="Becker A."/>
            <person name="Abrahante J.E."/>
            <person name="Garbe J."/>
            <person name="Badalamenti J.P."/>
            <person name="Herman A."/>
            <person name="Mangelson H."/>
            <person name="Liachko I."/>
            <person name="Sullivan S."/>
            <person name="Sone E.D."/>
            <person name="Koren S."/>
            <person name="Silverstein K.A.T."/>
            <person name="Beckman K.B."/>
            <person name="Gohl D.M."/>
        </authorList>
    </citation>
    <scope>NUCLEOTIDE SEQUENCE</scope>
    <source>
        <strain evidence="2">Duluth1</strain>
        <tissue evidence="2">Whole animal</tissue>
    </source>
</reference>
<evidence type="ECO:0000313" key="3">
    <source>
        <dbReference type="Proteomes" id="UP000828390"/>
    </source>
</evidence>
<proteinExistence type="predicted"/>
<sequence length="98" mass="11042">MDGTHSTAPRQFAQLFCIQVPLGKGHATAAYGLLPGKQQEHYKEFLTVILDACLREDVRPSPSTVIIDYETAIHNAVLSVILSQNIKIQVHMYIIYFR</sequence>
<evidence type="ECO:0000313" key="2">
    <source>
        <dbReference type="EMBL" id="KAH3868977.1"/>
    </source>
</evidence>
<organism evidence="2 3">
    <name type="scientific">Dreissena polymorpha</name>
    <name type="common">Zebra mussel</name>
    <name type="synonym">Mytilus polymorpha</name>
    <dbReference type="NCBI Taxonomy" id="45954"/>
    <lineage>
        <taxon>Eukaryota</taxon>
        <taxon>Metazoa</taxon>
        <taxon>Spiralia</taxon>
        <taxon>Lophotrochozoa</taxon>
        <taxon>Mollusca</taxon>
        <taxon>Bivalvia</taxon>
        <taxon>Autobranchia</taxon>
        <taxon>Heteroconchia</taxon>
        <taxon>Euheterodonta</taxon>
        <taxon>Imparidentia</taxon>
        <taxon>Neoheterodontei</taxon>
        <taxon>Myida</taxon>
        <taxon>Dreissenoidea</taxon>
        <taxon>Dreissenidae</taxon>
        <taxon>Dreissena</taxon>
    </lineage>
</organism>
<comment type="caution">
    <text evidence="2">The sequence shown here is derived from an EMBL/GenBank/DDBJ whole genome shotgun (WGS) entry which is preliminary data.</text>
</comment>
<feature type="domain" description="MULE transposase" evidence="1">
    <location>
        <begin position="1"/>
        <end position="81"/>
    </location>
</feature>
<accession>A0A9D4M4E8</accession>
<evidence type="ECO:0000259" key="1">
    <source>
        <dbReference type="Pfam" id="PF10551"/>
    </source>
</evidence>
<keyword evidence="3" id="KW-1185">Reference proteome</keyword>
<dbReference type="Pfam" id="PF10551">
    <property type="entry name" value="MULE"/>
    <property type="match status" value="1"/>
</dbReference>
<protein>
    <recommendedName>
        <fullName evidence="1">MULE transposase domain-containing protein</fullName>
    </recommendedName>
</protein>
<reference evidence="2" key="2">
    <citation type="submission" date="2020-11" db="EMBL/GenBank/DDBJ databases">
        <authorList>
            <person name="McCartney M.A."/>
            <person name="Auch B."/>
            <person name="Kono T."/>
            <person name="Mallez S."/>
            <person name="Becker A."/>
            <person name="Gohl D.M."/>
            <person name="Silverstein K.A.T."/>
            <person name="Koren S."/>
            <person name="Bechman K.B."/>
            <person name="Herman A."/>
            <person name="Abrahante J.E."/>
            <person name="Garbe J."/>
        </authorList>
    </citation>
    <scope>NUCLEOTIDE SEQUENCE</scope>
    <source>
        <strain evidence="2">Duluth1</strain>
        <tissue evidence="2">Whole animal</tissue>
    </source>
</reference>
<dbReference type="Proteomes" id="UP000828390">
    <property type="component" value="Unassembled WGS sequence"/>
</dbReference>
<name>A0A9D4M4E8_DREPO</name>
<dbReference type="InterPro" id="IPR018289">
    <property type="entry name" value="MULE_transposase_dom"/>
</dbReference>
<dbReference type="EMBL" id="JAIWYP010000002">
    <property type="protein sequence ID" value="KAH3868977.1"/>
    <property type="molecule type" value="Genomic_DNA"/>
</dbReference>
<dbReference type="AlphaFoldDB" id="A0A9D4M4E8"/>
<gene>
    <name evidence="2" type="ORF">DPMN_032132</name>
</gene>